<feature type="transmembrane region" description="Helical" evidence="1">
    <location>
        <begin position="21"/>
        <end position="39"/>
    </location>
</feature>
<gene>
    <name evidence="2" type="ORF">SAMN04487948_103326</name>
</gene>
<dbReference type="Proteomes" id="UP000199126">
    <property type="component" value="Unassembled WGS sequence"/>
</dbReference>
<reference evidence="3" key="1">
    <citation type="submission" date="2016-10" db="EMBL/GenBank/DDBJ databases">
        <authorList>
            <person name="Varghese N."/>
            <person name="Submissions S."/>
        </authorList>
    </citation>
    <scope>NUCLEOTIDE SEQUENCE [LARGE SCALE GENOMIC DNA]</scope>
    <source>
        <strain evidence="3">CGMCC 1.10121</strain>
    </source>
</reference>
<dbReference type="OrthoDB" id="387454at2157"/>
<feature type="transmembrane region" description="Helical" evidence="1">
    <location>
        <begin position="89"/>
        <end position="109"/>
    </location>
</feature>
<organism evidence="2 3">
    <name type="scientific">Halogranum amylolyticum</name>
    <dbReference type="NCBI Taxonomy" id="660520"/>
    <lineage>
        <taxon>Archaea</taxon>
        <taxon>Methanobacteriati</taxon>
        <taxon>Methanobacteriota</taxon>
        <taxon>Stenosarchaea group</taxon>
        <taxon>Halobacteria</taxon>
        <taxon>Halobacteriales</taxon>
        <taxon>Haloferacaceae</taxon>
    </lineage>
</organism>
<keyword evidence="1" id="KW-0812">Transmembrane</keyword>
<sequence length="307" mass="32823">MASILKSGVVVTASEHTPRRLGLGILVVSVTYALTLTVADAWAAAFTVGSSTTEVAERLPVRIAGGFLLGFTLNLLAAQMPGSRRRHFLVWWSLVYLSTVGVIIEGRVFAPNLVPLATVPWDLAAQAAVAATVAASLAFVHVPERTSGATMPELPDARRLLVGLLVGTMTYAVLYFVVGALNYALVTGPYYEQSVEGLVNPPLQVVFMVFLVRGALLSISLIPLVRTVETPRQRAWMAALAVGVLTGFLPLLTQVGRLPVIVLVASSYEIVLQVCPTAVVVAAILGKDASTSFRTEIRQMWRGRSTQ</sequence>
<feature type="transmembrane region" description="Helical" evidence="1">
    <location>
        <begin position="121"/>
        <end position="140"/>
    </location>
</feature>
<feature type="transmembrane region" description="Helical" evidence="1">
    <location>
        <begin position="205"/>
        <end position="224"/>
    </location>
</feature>
<evidence type="ECO:0000256" key="1">
    <source>
        <dbReference type="SAM" id="Phobius"/>
    </source>
</evidence>
<dbReference type="RefSeq" id="WP_139246566.1">
    <property type="nucleotide sequence ID" value="NZ_FODV01000003.1"/>
</dbReference>
<feature type="transmembrane region" description="Helical" evidence="1">
    <location>
        <begin position="59"/>
        <end position="77"/>
    </location>
</feature>
<dbReference type="AlphaFoldDB" id="A0A1H8QUW7"/>
<name>A0A1H8QUW7_9EURY</name>
<keyword evidence="1" id="KW-0472">Membrane</keyword>
<evidence type="ECO:0000313" key="2">
    <source>
        <dbReference type="EMBL" id="SEO57985.1"/>
    </source>
</evidence>
<keyword evidence="3" id="KW-1185">Reference proteome</keyword>
<protein>
    <submittedName>
        <fullName evidence="2">Uncharacterized protein</fullName>
    </submittedName>
</protein>
<evidence type="ECO:0000313" key="3">
    <source>
        <dbReference type="Proteomes" id="UP000199126"/>
    </source>
</evidence>
<accession>A0A1H8QUW7</accession>
<feature type="transmembrane region" description="Helical" evidence="1">
    <location>
        <begin position="261"/>
        <end position="285"/>
    </location>
</feature>
<feature type="transmembrane region" description="Helical" evidence="1">
    <location>
        <begin position="160"/>
        <end position="185"/>
    </location>
</feature>
<proteinExistence type="predicted"/>
<feature type="transmembrane region" description="Helical" evidence="1">
    <location>
        <begin position="236"/>
        <end position="255"/>
    </location>
</feature>
<dbReference type="EMBL" id="FODV01000003">
    <property type="protein sequence ID" value="SEO57985.1"/>
    <property type="molecule type" value="Genomic_DNA"/>
</dbReference>
<keyword evidence="1" id="KW-1133">Transmembrane helix</keyword>